<dbReference type="InterPro" id="IPR011576">
    <property type="entry name" value="Pyridox_Oxase_N"/>
</dbReference>
<sequence>MTFTDKEIAYLTGQPFGRLATVGPHGDPHVVPVGLHYNAELGTIDVGGINLGRSRKYRDVRRHPLVAIVVDDIDPDDPAAPRGLEIRGSAEALTEGGRAAFNDRVAEEMIRITPVRIVSWGIEENWQAGPRARDVSPQLPRVQEEAR</sequence>
<gene>
    <name evidence="3" type="ORF">SAMN05216223_12810</name>
</gene>
<evidence type="ECO:0000256" key="1">
    <source>
        <dbReference type="ARBA" id="ARBA00023002"/>
    </source>
</evidence>
<evidence type="ECO:0000313" key="3">
    <source>
        <dbReference type="EMBL" id="SEG93539.1"/>
    </source>
</evidence>
<dbReference type="GO" id="GO:0016627">
    <property type="term" value="F:oxidoreductase activity, acting on the CH-CH group of donors"/>
    <property type="evidence" value="ECO:0007669"/>
    <property type="project" value="TreeGrafter"/>
</dbReference>
<dbReference type="PANTHER" id="PTHR35176">
    <property type="entry name" value="HEME OXYGENASE HI_0854-RELATED"/>
    <property type="match status" value="1"/>
</dbReference>
<feature type="domain" description="Pyridoxamine 5'-phosphate oxidase N-terminal" evidence="2">
    <location>
        <begin position="9"/>
        <end position="98"/>
    </location>
</feature>
<dbReference type="Gene3D" id="2.30.110.10">
    <property type="entry name" value="Electron Transport, Fmn-binding Protein, Chain A"/>
    <property type="match status" value="1"/>
</dbReference>
<proteinExistence type="predicted"/>
<dbReference type="EMBL" id="FNVU01000028">
    <property type="protein sequence ID" value="SEG93539.1"/>
    <property type="molecule type" value="Genomic_DNA"/>
</dbReference>
<evidence type="ECO:0000259" key="2">
    <source>
        <dbReference type="Pfam" id="PF01243"/>
    </source>
</evidence>
<dbReference type="Pfam" id="PF01243">
    <property type="entry name" value="PNPOx_N"/>
    <property type="match status" value="1"/>
</dbReference>
<dbReference type="Proteomes" id="UP000236754">
    <property type="component" value="Unassembled WGS sequence"/>
</dbReference>
<dbReference type="InterPro" id="IPR012349">
    <property type="entry name" value="Split_barrel_FMN-bd"/>
</dbReference>
<dbReference type="GO" id="GO:0005829">
    <property type="term" value="C:cytosol"/>
    <property type="evidence" value="ECO:0007669"/>
    <property type="project" value="TreeGrafter"/>
</dbReference>
<dbReference type="SUPFAM" id="SSF50475">
    <property type="entry name" value="FMN-binding split barrel"/>
    <property type="match status" value="1"/>
</dbReference>
<reference evidence="3 4" key="1">
    <citation type="submission" date="2016-10" db="EMBL/GenBank/DDBJ databases">
        <authorList>
            <person name="de Groot N.N."/>
        </authorList>
    </citation>
    <scope>NUCLEOTIDE SEQUENCE [LARGE SCALE GENOMIC DNA]</scope>
    <source>
        <strain evidence="3 4">CGMCC 4.2023</strain>
    </source>
</reference>
<dbReference type="PANTHER" id="PTHR35176:SF6">
    <property type="entry name" value="HEME OXYGENASE HI_0854-RELATED"/>
    <property type="match status" value="1"/>
</dbReference>
<organism evidence="3 4">
    <name type="scientific">Actinacidiphila yanglinensis</name>
    <dbReference type="NCBI Taxonomy" id="310779"/>
    <lineage>
        <taxon>Bacteria</taxon>
        <taxon>Bacillati</taxon>
        <taxon>Actinomycetota</taxon>
        <taxon>Actinomycetes</taxon>
        <taxon>Kitasatosporales</taxon>
        <taxon>Streptomycetaceae</taxon>
        <taxon>Actinacidiphila</taxon>
    </lineage>
</organism>
<keyword evidence="4" id="KW-1185">Reference proteome</keyword>
<protein>
    <submittedName>
        <fullName evidence="3">Pyridoxamine 5'-phosphate oxidase family protein</fullName>
    </submittedName>
</protein>
<keyword evidence="1" id="KW-0560">Oxidoreductase</keyword>
<dbReference type="GO" id="GO:0070967">
    <property type="term" value="F:coenzyme F420 binding"/>
    <property type="evidence" value="ECO:0007669"/>
    <property type="project" value="TreeGrafter"/>
</dbReference>
<dbReference type="AlphaFoldDB" id="A0A1H6E8T9"/>
<dbReference type="InterPro" id="IPR052019">
    <property type="entry name" value="F420H2_bilvrd_red/Heme_oxyg"/>
</dbReference>
<evidence type="ECO:0000313" key="4">
    <source>
        <dbReference type="Proteomes" id="UP000236754"/>
    </source>
</evidence>
<accession>A0A1H6E8T9</accession>
<dbReference type="NCBIfam" id="TIGR04023">
    <property type="entry name" value="PPOX_MSMEG_5819"/>
    <property type="match status" value="1"/>
</dbReference>
<name>A0A1H6E8T9_9ACTN</name>
<dbReference type="InterPro" id="IPR024031">
    <property type="entry name" value="MSMEG_5819/OxyR"/>
</dbReference>
<dbReference type="OrthoDB" id="3693562at2"/>
<dbReference type="RefSeq" id="WP_103890580.1">
    <property type="nucleotide sequence ID" value="NZ_FNVU01000028.1"/>
</dbReference>